<evidence type="ECO:0000256" key="6">
    <source>
        <dbReference type="ARBA" id="ARBA00022982"/>
    </source>
</evidence>
<dbReference type="InterPro" id="IPR023184">
    <property type="entry name" value="Ubol_cytC_Rdtase_hinge_dom"/>
</dbReference>
<comment type="subcellular location">
    <subcellularLocation>
        <location evidence="1">Mitochondrion inner membrane</location>
    </subcellularLocation>
</comment>
<keyword evidence="8" id="KW-0472">Membrane</keyword>
<dbReference type="AlphaFoldDB" id="E4XPU7"/>
<evidence type="ECO:0000256" key="7">
    <source>
        <dbReference type="ARBA" id="ARBA00023128"/>
    </source>
</evidence>
<evidence type="ECO:0000256" key="2">
    <source>
        <dbReference type="ARBA" id="ARBA00006498"/>
    </source>
</evidence>
<evidence type="ECO:0000256" key="4">
    <source>
        <dbReference type="ARBA" id="ARBA00022660"/>
    </source>
</evidence>
<evidence type="ECO:0000313" key="11">
    <source>
        <dbReference type="EMBL" id="CBY19865.1"/>
    </source>
</evidence>
<feature type="domain" description="Ubiquinol-cytochrome C reductase hinge" evidence="10">
    <location>
        <begin position="41"/>
        <end position="88"/>
    </location>
</feature>
<dbReference type="Proteomes" id="UP000001307">
    <property type="component" value="Unassembled WGS sequence"/>
</dbReference>
<reference evidence="11" key="1">
    <citation type="journal article" date="2010" name="Science">
        <title>Plasticity of animal genome architecture unmasked by rapid evolution of a pelagic tunicate.</title>
        <authorList>
            <person name="Denoeud F."/>
            <person name="Henriet S."/>
            <person name="Mungpakdee S."/>
            <person name="Aury J.M."/>
            <person name="Da Silva C."/>
            <person name="Brinkmann H."/>
            <person name="Mikhaleva J."/>
            <person name="Olsen L.C."/>
            <person name="Jubin C."/>
            <person name="Canestro C."/>
            <person name="Bouquet J.M."/>
            <person name="Danks G."/>
            <person name="Poulain J."/>
            <person name="Campsteijn C."/>
            <person name="Adamski M."/>
            <person name="Cross I."/>
            <person name="Yadetie F."/>
            <person name="Muffato M."/>
            <person name="Louis A."/>
            <person name="Butcher S."/>
            <person name="Tsagkogeorga G."/>
            <person name="Konrad A."/>
            <person name="Singh S."/>
            <person name="Jensen M.F."/>
            <person name="Cong E.H."/>
            <person name="Eikeseth-Otteraa H."/>
            <person name="Noel B."/>
            <person name="Anthouard V."/>
            <person name="Porcel B.M."/>
            <person name="Kachouri-Lafond R."/>
            <person name="Nishino A."/>
            <person name="Ugolini M."/>
            <person name="Chourrout P."/>
            <person name="Nishida H."/>
            <person name="Aasland R."/>
            <person name="Huzurbazar S."/>
            <person name="Westhof E."/>
            <person name="Delsuc F."/>
            <person name="Lehrach H."/>
            <person name="Reinhardt R."/>
            <person name="Weissenbach J."/>
            <person name="Roy S.W."/>
            <person name="Artiguenave F."/>
            <person name="Postlethwait J.H."/>
            <person name="Manak J.R."/>
            <person name="Thompson E.M."/>
            <person name="Jaillon O."/>
            <person name="Du Pasquier L."/>
            <person name="Boudinot P."/>
            <person name="Liberles D.A."/>
            <person name="Volff J.N."/>
            <person name="Philippe H."/>
            <person name="Lenhard B."/>
            <person name="Roest Crollius H."/>
            <person name="Wincker P."/>
            <person name="Chourrout D."/>
        </authorList>
    </citation>
    <scope>NUCLEOTIDE SEQUENCE [LARGE SCALE GENOMIC DNA]</scope>
</reference>
<evidence type="ECO:0000313" key="12">
    <source>
        <dbReference type="Proteomes" id="UP000001307"/>
    </source>
</evidence>
<comment type="similarity">
    <text evidence="2">Belongs to the UQCRH/QCR6 family.</text>
</comment>
<dbReference type="Pfam" id="PF02320">
    <property type="entry name" value="UCR_hinge"/>
    <property type="match status" value="1"/>
</dbReference>
<organism evidence="11">
    <name type="scientific">Oikopleura dioica</name>
    <name type="common">Tunicate</name>
    <dbReference type="NCBI Taxonomy" id="34765"/>
    <lineage>
        <taxon>Eukaryota</taxon>
        <taxon>Metazoa</taxon>
        <taxon>Chordata</taxon>
        <taxon>Tunicata</taxon>
        <taxon>Appendicularia</taxon>
        <taxon>Copelata</taxon>
        <taxon>Oikopleuridae</taxon>
        <taxon>Oikopleura</taxon>
    </lineage>
</organism>
<dbReference type="GO" id="GO:0005743">
    <property type="term" value="C:mitochondrial inner membrane"/>
    <property type="evidence" value="ECO:0007669"/>
    <property type="project" value="UniProtKB-SubCell"/>
</dbReference>
<dbReference type="OrthoDB" id="405848at2759"/>
<dbReference type="InterPro" id="IPR036811">
    <property type="entry name" value="Ubol_cytC_Rdtase_hinge_dom_sf"/>
</dbReference>
<evidence type="ECO:0000256" key="1">
    <source>
        <dbReference type="ARBA" id="ARBA00004273"/>
    </source>
</evidence>
<gene>
    <name evidence="11" type="ORF">GSOID_T00017226001</name>
</gene>
<evidence type="ECO:0000256" key="5">
    <source>
        <dbReference type="ARBA" id="ARBA00022792"/>
    </source>
</evidence>
<dbReference type="EMBL" id="FN653097">
    <property type="protein sequence ID" value="CBY19865.1"/>
    <property type="molecule type" value="Genomic_DNA"/>
</dbReference>
<evidence type="ECO:0000256" key="9">
    <source>
        <dbReference type="SAM" id="MobiDB-lite"/>
    </source>
</evidence>
<evidence type="ECO:0000256" key="3">
    <source>
        <dbReference type="ARBA" id="ARBA00022448"/>
    </source>
</evidence>
<keyword evidence="3" id="KW-0813">Transport</keyword>
<feature type="region of interest" description="Disordered" evidence="9">
    <location>
        <begin position="1"/>
        <end position="39"/>
    </location>
</feature>
<dbReference type="InParanoid" id="E4XPU7"/>
<keyword evidence="5" id="KW-0999">Mitochondrion inner membrane</keyword>
<evidence type="ECO:0000259" key="10">
    <source>
        <dbReference type="Pfam" id="PF02320"/>
    </source>
</evidence>
<keyword evidence="7" id="KW-0496">Mitochondrion</keyword>
<accession>E4XPU7</accession>
<name>E4XPU7_OIKDI</name>
<evidence type="ECO:0000256" key="8">
    <source>
        <dbReference type="ARBA" id="ARBA00023136"/>
    </source>
</evidence>
<sequence>MNKVEEKQTFAPKEEIEEKVSVPDVVADDDDDEEDEEELVDPIDVVREQCSRDAESLALLAELQTCSDRVESRNMTEETCQQEQFDFLGPPGSLRCPPHLPPPQVTFSFCYSQVTVKYIFGSFYKASLV</sequence>
<keyword evidence="12" id="KW-1185">Reference proteome</keyword>
<dbReference type="Gene3D" id="1.10.287.20">
    <property type="entry name" value="Ubiquinol-cytochrome C reductase hinge domain"/>
    <property type="match status" value="1"/>
</dbReference>
<dbReference type="SUPFAM" id="SSF81531">
    <property type="entry name" value="Non-heme 11 kDa protein of cytochrome bc1 complex (Ubiquinol-cytochrome c reductase)"/>
    <property type="match status" value="1"/>
</dbReference>
<protein>
    <recommendedName>
        <fullName evidence="10">Ubiquinol-cytochrome C reductase hinge domain-containing protein</fullName>
    </recommendedName>
</protein>
<keyword evidence="4" id="KW-0679">Respiratory chain</keyword>
<feature type="compositionally biased region" description="Acidic residues" evidence="9">
    <location>
        <begin position="26"/>
        <end position="39"/>
    </location>
</feature>
<keyword evidence="6" id="KW-0249">Electron transport</keyword>
<feature type="compositionally biased region" description="Basic and acidic residues" evidence="9">
    <location>
        <begin position="1"/>
        <end position="21"/>
    </location>
</feature>
<proteinExistence type="inferred from homology"/>